<reference evidence="1" key="1">
    <citation type="journal article" date="2021" name="Proc. Natl. Acad. Sci. U.S.A.">
        <title>Three genomes in the algal genus Volvox reveal the fate of a haploid sex-determining region after a transition to homothallism.</title>
        <authorList>
            <person name="Yamamoto K."/>
            <person name="Hamaji T."/>
            <person name="Kawai-Toyooka H."/>
            <person name="Matsuzaki R."/>
            <person name="Takahashi F."/>
            <person name="Nishimura Y."/>
            <person name="Kawachi M."/>
            <person name="Noguchi H."/>
            <person name="Minakuchi Y."/>
            <person name="Umen J.G."/>
            <person name="Toyoda A."/>
            <person name="Nozaki H."/>
        </authorList>
    </citation>
    <scope>NUCLEOTIDE SEQUENCE</scope>
    <source>
        <strain evidence="1">NIES-3785</strain>
    </source>
</reference>
<dbReference type="InterPro" id="IPR036433">
    <property type="entry name" value="EF1B_G_C_sf"/>
</dbReference>
<gene>
    <name evidence="1" type="ORF">Vretimale_18131</name>
</gene>
<dbReference type="Proteomes" id="UP000722791">
    <property type="component" value="Unassembled WGS sequence"/>
</dbReference>
<dbReference type="SUPFAM" id="SSF89942">
    <property type="entry name" value="eEF1-gamma domain"/>
    <property type="match status" value="1"/>
</dbReference>
<proteinExistence type="predicted"/>
<sequence>MAENCIHGYCARLEDLGLTSEVFLQMYALHDRACDQYHIVGLMLVAGQSLPAALSSLSAFDGFVYHKTDTSRILVKQFVSALLVGMSPLNSLTLVSGREVL</sequence>
<evidence type="ECO:0000313" key="1">
    <source>
        <dbReference type="EMBL" id="GIM15251.1"/>
    </source>
</evidence>
<dbReference type="Gene3D" id="3.30.70.1010">
    <property type="entry name" value="Translation elongation factor EF1B, gamma chain, conserved domain"/>
    <property type="match status" value="1"/>
</dbReference>
<dbReference type="GO" id="GO:0003746">
    <property type="term" value="F:translation elongation factor activity"/>
    <property type="evidence" value="ECO:0007669"/>
    <property type="project" value="InterPro"/>
</dbReference>
<comment type="caution">
    <text evidence="1">The sequence shown here is derived from an EMBL/GenBank/DDBJ whole genome shotgun (WGS) entry which is preliminary data.</text>
</comment>
<name>A0A8J4LZ05_9CHLO</name>
<dbReference type="EMBL" id="BNCQ01000063">
    <property type="protein sequence ID" value="GIM15251.1"/>
    <property type="molecule type" value="Genomic_DNA"/>
</dbReference>
<dbReference type="AlphaFoldDB" id="A0A8J4LZ05"/>
<accession>A0A8J4LZ05</accession>
<protein>
    <submittedName>
        <fullName evidence="1">Uncharacterized protein</fullName>
    </submittedName>
</protein>
<organism evidence="1 2">
    <name type="scientific">Volvox reticuliferus</name>
    <dbReference type="NCBI Taxonomy" id="1737510"/>
    <lineage>
        <taxon>Eukaryota</taxon>
        <taxon>Viridiplantae</taxon>
        <taxon>Chlorophyta</taxon>
        <taxon>core chlorophytes</taxon>
        <taxon>Chlorophyceae</taxon>
        <taxon>CS clade</taxon>
        <taxon>Chlamydomonadales</taxon>
        <taxon>Volvocaceae</taxon>
        <taxon>Volvox</taxon>
    </lineage>
</organism>
<evidence type="ECO:0000313" key="2">
    <source>
        <dbReference type="Proteomes" id="UP000722791"/>
    </source>
</evidence>